<evidence type="ECO:0000313" key="5">
    <source>
        <dbReference type="Proteomes" id="UP001152747"/>
    </source>
</evidence>
<dbReference type="InterPro" id="IPR002593">
    <property type="entry name" value="DX"/>
</dbReference>
<dbReference type="Pfam" id="PF01666">
    <property type="entry name" value="DX"/>
    <property type="match status" value="1"/>
</dbReference>
<comment type="caution">
    <text evidence="4">The sequence shown here is derived from an EMBL/GenBank/DDBJ whole genome shotgun (WGS) entry which is preliminary data.</text>
</comment>
<keyword evidence="1" id="KW-0472">Membrane</keyword>
<protein>
    <recommendedName>
        <fullName evidence="3">Domain of unknown function DX domain-containing protein</fullName>
    </recommendedName>
</protein>
<keyword evidence="1" id="KW-1133">Transmembrane helix</keyword>
<evidence type="ECO:0000256" key="1">
    <source>
        <dbReference type="SAM" id="Phobius"/>
    </source>
</evidence>
<feature type="domain" description="Domain of unknown function DX" evidence="3">
    <location>
        <begin position="71"/>
        <end position="148"/>
    </location>
</feature>
<organism evidence="4 5">
    <name type="scientific">Caenorhabditis angaria</name>
    <dbReference type="NCBI Taxonomy" id="860376"/>
    <lineage>
        <taxon>Eukaryota</taxon>
        <taxon>Metazoa</taxon>
        <taxon>Ecdysozoa</taxon>
        <taxon>Nematoda</taxon>
        <taxon>Chromadorea</taxon>
        <taxon>Rhabditida</taxon>
        <taxon>Rhabditina</taxon>
        <taxon>Rhabditomorpha</taxon>
        <taxon>Rhabditoidea</taxon>
        <taxon>Rhabditidae</taxon>
        <taxon>Peloderinae</taxon>
        <taxon>Caenorhabditis</taxon>
    </lineage>
</organism>
<keyword evidence="1" id="KW-0812">Transmembrane</keyword>
<evidence type="ECO:0000313" key="4">
    <source>
        <dbReference type="EMBL" id="CAI5445251.1"/>
    </source>
</evidence>
<evidence type="ECO:0000256" key="2">
    <source>
        <dbReference type="SAM" id="SignalP"/>
    </source>
</evidence>
<dbReference type="Proteomes" id="UP001152747">
    <property type="component" value="Unassembled WGS sequence"/>
</dbReference>
<reference evidence="4" key="1">
    <citation type="submission" date="2022-11" db="EMBL/GenBank/DDBJ databases">
        <authorList>
            <person name="Kikuchi T."/>
        </authorList>
    </citation>
    <scope>NUCLEOTIDE SEQUENCE</scope>
    <source>
        <strain evidence="4">PS1010</strain>
    </source>
</reference>
<accession>A0A9P1IJH9</accession>
<keyword evidence="2" id="KW-0732">Signal</keyword>
<dbReference type="AlphaFoldDB" id="A0A9P1IJH9"/>
<feature type="transmembrane region" description="Helical" evidence="1">
    <location>
        <begin position="159"/>
        <end position="177"/>
    </location>
</feature>
<feature type="signal peptide" evidence="2">
    <location>
        <begin position="1"/>
        <end position="19"/>
    </location>
</feature>
<feature type="chain" id="PRO_5040179609" description="Domain of unknown function DX domain-containing protein" evidence="2">
    <location>
        <begin position="20"/>
        <end position="189"/>
    </location>
</feature>
<dbReference type="EMBL" id="CANHGI010000003">
    <property type="protein sequence ID" value="CAI5445251.1"/>
    <property type="molecule type" value="Genomic_DNA"/>
</dbReference>
<proteinExistence type="predicted"/>
<sequence>MKSLLIFCVLLIIIDFGANLDVATCSIKIKFRACDGKNENLCPKNYECINNVTCCPIAIKRLGKYITRATYLTTQKCDKHVALDYISGGEFCSLAGFVGHLGEYDFFGQPVIISNQRCAATEDCDKDHLNPGVCVNEHEKNRTCYHDPSRKIVKLPESWSIHIWLFFGALSTFFRFLHFFDVFGRENLV</sequence>
<name>A0A9P1IJH9_9PELO</name>
<gene>
    <name evidence="4" type="ORF">CAMP_LOCUS7888</name>
</gene>
<evidence type="ECO:0000259" key="3">
    <source>
        <dbReference type="Pfam" id="PF01666"/>
    </source>
</evidence>
<keyword evidence="5" id="KW-1185">Reference proteome</keyword>